<dbReference type="InterPro" id="IPR031304">
    <property type="entry name" value="SLT_2"/>
</dbReference>
<gene>
    <name evidence="3" type="ORF">GCM10016455_13520</name>
</gene>
<keyword evidence="4" id="KW-1185">Reference proteome</keyword>
<feature type="domain" description="Transglycosylase SLT" evidence="2">
    <location>
        <begin position="33"/>
        <end position="236"/>
    </location>
</feature>
<dbReference type="EMBL" id="BNCH01000002">
    <property type="protein sequence ID" value="GHE94373.1"/>
    <property type="molecule type" value="Genomic_DNA"/>
</dbReference>
<evidence type="ECO:0000259" key="2">
    <source>
        <dbReference type="Pfam" id="PF13406"/>
    </source>
</evidence>
<protein>
    <submittedName>
        <fullName evidence="3">Murein transglycosylase</fullName>
    </submittedName>
</protein>
<dbReference type="SUPFAM" id="SSF53955">
    <property type="entry name" value="Lysozyme-like"/>
    <property type="match status" value="1"/>
</dbReference>
<dbReference type="InterPro" id="IPR023346">
    <property type="entry name" value="Lysozyme-like_dom_sf"/>
</dbReference>
<reference evidence="4" key="1">
    <citation type="journal article" date="2019" name="Int. J. Syst. Evol. Microbiol.">
        <title>The Global Catalogue of Microorganisms (GCM) 10K type strain sequencing project: providing services to taxonomists for standard genome sequencing and annotation.</title>
        <authorList>
            <consortium name="The Broad Institute Genomics Platform"/>
            <consortium name="The Broad Institute Genome Sequencing Center for Infectious Disease"/>
            <person name="Wu L."/>
            <person name="Ma J."/>
        </authorList>
    </citation>
    <scope>NUCLEOTIDE SEQUENCE [LARGE SCALE GENOMIC DNA]</scope>
    <source>
        <strain evidence="4">KCTC 42443</strain>
    </source>
</reference>
<evidence type="ECO:0000313" key="3">
    <source>
        <dbReference type="EMBL" id="GHE94373.1"/>
    </source>
</evidence>
<dbReference type="RefSeq" id="WP_407648178.1">
    <property type="nucleotide sequence ID" value="NZ_BNCH01000002.1"/>
</dbReference>
<dbReference type="PANTHER" id="PTHR30163:SF8">
    <property type="entry name" value="LYTIC MUREIN TRANSGLYCOSYLASE"/>
    <property type="match status" value="1"/>
</dbReference>
<dbReference type="InterPro" id="IPR043426">
    <property type="entry name" value="MltB-like"/>
</dbReference>
<name>A0ABQ3ITU4_9RHOB</name>
<dbReference type="Gene3D" id="1.10.8.350">
    <property type="entry name" value="Bacterial muramidase"/>
    <property type="match status" value="1"/>
</dbReference>
<dbReference type="CDD" id="cd13399">
    <property type="entry name" value="Slt35-like"/>
    <property type="match status" value="1"/>
</dbReference>
<evidence type="ECO:0000313" key="4">
    <source>
        <dbReference type="Proteomes" id="UP000609802"/>
    </source>
</evidence>
<dbReference type="PANTHER" id="PTHR30163">
    <property type="entry name" value="MEMBRANE-BOUND LYTIC MUREIN TRANSGLYCOSYLASE B"/>
    <property type="match status" value="1"/>
</dbReference>
<dbReference type="Proteomes" id="UP000609802">
    <property type="component" value="Unassembled WGS sequence"/>
</dbReference>
<feature type="signal peptide" evidence="1">
    <location>
        <begin position="1"/>
        <end position="21"/>
    </location>
</feature>
<evidence type="ECO:0000256" key="1">
    <source>
        <dbReference type="SAM" id="SignalP"/>
    </source>
</evidence>
<comment type="caution">
    <text evidence="3">The sequence shown here is derived from an EMBL/GenBank/DDBJ whole genome shotgun (WGS) entry which is preliminary data.</text>
</comment>
<organism evidence="3 4">
    <name type="scientific">Aliiroseovarius zhejiangensis</name>
    <dbReference type="NCBI Taxonomy" id="1632025"/>
    <lineage>
        <taxon>Bacteria</taxon>
        <taxon>Pseudomonadati</taxon>
        <taxon>Pseudomonadota</taxon>
        <taxon>Alphaproteobacteria</taxon>
        <taxon>Rhodobacterales</taxon>
        <taxon>Paracoccaceae</taxon>
        <taxon>Aliiroseovarius</taxon>
    </lineage>
</organism>
<sequence length="267" mass="28373">MSVFKTLIIAGSALTLSAAMAAGAPCGNNASGFERWKADFAKDAKAAGVGQRGLQALASAQYSTATIRADRNQKSFKYSLSKFMSVRGADTIVAQGRKRKAGNPGFYQSLEKHFGVPAGVLLAIHGMETGFGGFMGDTPVVSAITTLAYDCRRPQFFIPHAIGALKLVDRGTITANTRGAKHGELGHTQFLPGNAYSYGIDASGDGRVDLYNLADALASTANFLRKKGWKPGKGYQQGQPNFRVIKEWNAASVYQQAIAIMAARIDG</sequence>
<feature type="chain" id="PRO_5047045610" evidence="1">
    <location>
        <begin position="22"/>
        <end position="267"/>
    </location>
</feature>
<proteinExistence type="predicted"/>
<keyword evidence="1" id="KW-0732">Signal</keyword>
<accession>A0ABQ3ITU4</accession>
<dbReference type="Pfam" id="PF13406">
    <property type="entry name" value="SLT_2"/>
    <property type="match status" value="1"/>
</dbReference>